<dbReference type="Pfam" id="PF00588">
    <property type="entry name" value="SpoU_methylase"/>
    <property type="match status" value="1"/>
</dbReference>
<proteinExistence type="predicted"/>
<dbReference type="GO" id="GO:0032259">
    <property type="term" value="P:methylation"/>
    <property type="evidence" value="ECO:0007669"/>
    <property type="project" value="UniProtKB-KW"/>
</dbReference>
<dbReference type="InterPro" id="IPR001537">
    <property type="entry name" value="SpoU_MeTrfase"/>
</dbReference>
<comment type="caution">
    <text evidence="4">The sequence shown here is derived from an EMBL/GenBank/DDBJ whole genome shotgun (WGS) entry which is preliminary data.</text>
</comment>
<dbReference type="InterPro" id="IPR029026">
    <property type="entry name" value="tRNA_m1G_MTases_N"/>
</dbReference>
<dbReference type="Proteomes" id="UP001163821">
    <property type="component" value="Unassembled WGS sequence"/>
</dbReference>
<dbReference type="AlphaFoldDB" id="A0AA41Y878"/>
<dbReference type="PANTHER" id="PTHR46429">
    <property type="entry name" value="23S RRNA (GUANOSINE-2'-O-)-METHYLTRANSFERASE RLMB"/>
    <property type="match status" value="1"/>
</dbReference>
<organism evidence="4 5">
    <name type="scientific">Gaoshiqia sediminis</name>
    <dbReference type="NCBI Taxonomy" id="2986998"/>
    <lineage>
        <taxon>Bacteria</taxon>
        <taxon>Pseudomonadati</taxon>
        <taxon>Bacteroidota</taxon>
        <taxon>Bacteroidia</taxon>
        <taxon>Marinilabiliales</taxon>
        <taxon>Prolixibacteraceae</taxon>
        <taxon>Gaoshiqia</taxon>
    </lineage>
</organism>
<dbReference type="Gene3D" id="3.40.1280.10">
    <property type="match status" value="1"/>
</dbReference>
<keyword evidence="5" id="KW-1185">Reference proteome</keyword>
<dbReference type="InterPro" id="IPR004441">
    <property type="entry name" value="rRNA_MeTrfase_TrmH"/>
</dbReference>
<keyword evidence="1 4" id="KW-0489">Methyltransferase</keyword>
<dbReference type="EMBL" id="JAPAAF010000008">
    <property type="protein sequence ID" value="MCW0482713.1"/>
    <property type="molecule type" value="Genomic_DNA"/>
</dbReference>
<evidence type="ECO:0000313" key="5">
    <source>
        <dbReference type="Proteomes" id="UP001163821"/>
    </source>
</evidence>
<dbReference type="GO" id="GO:0006396">
    <property type="term" value="P:RNA processing"/>
    <property type="evidence" value="ECO:0007669"/>
    <property type="project" value="InterPro"/>
</dbReference>
<feature type="domain" description="tRNA/rRNA methyltransferase SpoU type" evidence="3">
    <location>
        <begin position="22"/>
        <end position="159"/>
    </location>
</feature>
<keyword evidence="2" id="KW-0808">Transferase</keyword>
<reference evidence="4" key="1">
    <citation type="submission" date="2022-10" db="EMBL/GenBank/DDBJ databases">
        <title>Gaoshiqiia sediminis gen. nov., sp. nov., isolated from coastal sediment.</title>
        <authorList>
            <person name="Yu W.X."/>
            <person name="Mu D.S."/>
            <person name="Du J.Z."/>
            <person name="Liang Y.Q."/>
        </authorList>
    </citation>
    <scope>NUCLEOTIDE SEQUENCE</scope>
    <source>
        <strain evidence="4">A06</strain>
    </source>
</reference>
<accession>A0AA41Y878</accession>
<dbReference type="GO" id="GO:0008173">
    <property type="term" value="F:RNA methyltransferase activity"/>
    <property type="evidence" value="ECO:0007669"/>
    <property type="project" value="InterPro"/>
</dbReference>
<dbReference type="SUPFAM" id="SSF75217">
    <property type="entry name" value="alpha/beta knot"/>
    <property type="match status" value="1"/>
</dbReference>
<evidence type="ECO:0000256" key="1">
    <source>
        <dbReference type="ARBA" id="ARBA00022603"/>
    </source>
</evidence>
<gene>
    <name evidence="4" type="ORF">N2K84_08245</name>
</gene>
<evidence type="ECO:0000259" key="3">
    <source>
        <dbReference type="Pfam" id="PF00588"/>
    </source>
</evidence>
<dbReference type="CDD" id="cd18082">
    <property type="entry name" value="SpoU-like_family"/>
    <property type="match status" value="1"/>
</dbReference>
<name>A0AA41Y878_9BACT</name>
<protein>
    <submittedName>
        <fullName evidence="4">TrmH family RNA methyltransferase</fullName>
    </submittedName>
</protein>
<sequence>METNSVVFFRSQPYPQLPSKPIIAAWKIKNPGNIGSLIRLADNIGCEELFLLDDDSPKREASIKKTAGLSYKNVKVQFVSSDRFFGMIPAGYTTCAIETAGPSVNIYETRLPEKIVFLLGSETHGLPAELLSQCQLVVHIPMTGKCMSMNVSHALAVGLFEWLRQQFFQAE</sequence>
<dbReference type="GO" id="GO:0003723">
    <property type="term" value="F:RNA binding"/>
    <property type="evidence" value="ECO:0007669"/>
    <property type="project" value="InterPro"/>
</dbReference>
<dbReference type="InterPro" id="IPR029028">
    <property type="entry name" value="Alpha/beta_knot_MTases"/>
</dbReference>
<evidence type="ECO:0000256" key="2">
    <source>
        <dbReference type="ARBA" id="ARBA00022679"/>
    </source>
</evidence>
<dbReference type="PANTHER" id="PTHR46429:SF1">
    <property type="entry name" value="23S RRNA (GUANOSINE-2'-O-)-METHYLTRANSFERASE RLMB"/>
    <property type="match status" value="1"/>
</dbReference>
<dbReference type="GO" id="GO:0005829">
    <property type="term" value="C:cytosol"/>
    <property type="evidence" value="ECO:0007669"/>
    <property type="project" value="TreeGrafter"/>
</dbReference>
<evidence type="ECO:0000313" key="4">
    <source>
        <dbReference type="EMBL" id="MCW0482713.1"/>
    </source>
</evidence>
<dbReference type="RefSeq" id="WP_282591318.1">
    <property type="nucleotide sequence ID" value="NZ_JAPAAF010000008.1"/>
</dbReference>